<organism evidence="2 3">
    <name type="scientific">Marasmius tenuissimus</name>
    <dbReference type="NCBI Taxonomy" id="585030"/>
    <lineage>
        <taxon>Eukaryota</taxon>
        <taxon>Fungi</taxon>
        <taxon>Dikarya</taxon>
        <taxon>Basidiomycota</taxon>
        <taxon>Agaricomycotina</taxon>
        <taxon>Agaricomycetes</taxon>
        <taxon>Agaricomycetidae</taxon>
        <taxon>Agaricales</taxon>
        <taxon>Marasmiineae</taxon>
        <taxon>Marasmiaceae</taxon>
        <taxon>Marasmius</taxon>
    </lineage>
</organism>
<dbReference type="InterPro" id="IPR032675">
    <property type="entry name" value="LRR_dom_sf"/>
</dbReference>
<dbReference type="Gene3D" id="3.80.10.10">
    <property type="entry name" value="Ribonuclease Inhibitor"/>
    <property type="match status" value="1"/>
</dbReference>
<comment type="caution">
    <text evidence="2">The sequence shown here is derived from an EMBL/GenBank/DDBJ whole genome shotgun (WGS) entry which is preliminary data.</text>
</comment>
<dbReference type="EMBL" id="JBBXMP010000078">
    <property type="protein sequence ID" value="KAL0063583.1"/>
    <property type="molecule type" value="Genomic_DNA"/>
</dbReference>
<protein>
    <recommendedName>
        <fullName evidence="4">F-box domain-containing protein</fullName>
    </recommendedName>
</protein>
<dbReference type="Proteomes" id="UP001437256">
    <property type="component" value="Unassembled WGS sequence"/>
</dbReference>
<evidence type="ECO:0000256" key="1">
    <source>
        <dbReference type="SAM" id="Coils"/>
    </source>
</evidence>
<evidence type="ECO:0000313" key="2">
    <source>
        <dbReference type="EMBL" id="KAL0063583.1"/>
    </source>
</evidence>
<reference evidence="2 3" key="1">
    <citation type="submission" date="2024-05" db="EMBL/GenBank/DDBJ databases">
        <title>A draft genome resource for the thread blight pathogen Marasmius tenuissimus strain MS-2.</title>
        <authorList>
            <person name="Yulfo-Soto G.E."/>
            <person name="Baruah I.K."/>
            <person name="Amoako-Attah I."/>
            <person name="Bukari Y."/>
            <person name="Meinhardt L.W."/>
            <person name="Bailey B.A."/>
            <person name="Cohen S.P."/>
        </authorList>
    </citation>
    <scope>NUCLEOTIDE SEQUENCE [LARGE SCALE GENOMIC DNA]</scope>
    <source>
        <strain evidence="2 3">MS-2</strain>
    </source>
</reference>
<proteinExistence type="predicted"/>
<evidence type="ECO:0008006" key="4">
    <source>
        <dbReference type="Google" id="ProtNLM"/>
    </source>
</evidence>
<keyword evidence="3" id="KW-1185">Reference proteome</keyword>
<gene>
    <name evidence="2" type="ORF">AAF712_009501</name>
</gene>
<keyword evidence="1" id="KW-0175">Coiled coil</keyword>
<sequence>MSDIIQQTRLSEEVLCSPCQSRFSPLPITSPVSPGLLRAGVAPSSLEKLRNVDALASEVHELHLCDQELERLELEMQKLREQRNVIASRIEERKSWMAPIRTLPPEILGEIFSAVCFSDEFSLSIGKSRDLRAPRVDKPALDLAHVSHHWRQVAFGHSRLWSSIQVDLWEPVETFDNLIGTYLENSAGVSLRIGLRDSSYRNSGNLDRGSYRQRHLKKGSYVFDWLLSHSPRIAALFLDGVHLAHALPQEPSRFTFPLLRRFECNTDLTQVDPTFMEKIERAPLLSSVVTLRPYLPLTSHEGITNLRLTNTVFGLDEFEVLAACSSLRSLTIDNYCAVHTRPISFRHRQERPGPVSLPFLRHLAITASGYPSFNLPASLELPALEDLEVTYRKGVAERVDEFSAMEDWPCNAFTSLLRSCSDTLTRLSLTFKNHTPSASAAREILRSAPNLRELEVHLRRDVEGFTRSLLGALTLAGHEEYRQPSSREVLTPRLTSLEMTIVKGASLLDSELERSLAEMLASRSTAKGVWANAIRTARFDIQEMTGDGSALFWERIRERGLLDSRVSGTDLR</sequence>
<evidence type="ECO:0000313" key="3">
    <source>
        <dbReference type="Proteomes" id="UP001437256"/>
    </source>
</evidence>
<accession>A0ABR2ZQE1</accession>
<feature type="coiled-coil region" evidence="1">
    <location>
        <begin position="62"/>
        <end position="89"/>
    </location>
</feature>
<name>A0ABR2ZQE1_9AGAR</name>
<dbReference type="Gene3D" id="1.20.1280.50">
    <property type="match status" value="1"/>
</dbReference>